<dbReference type="Pfam" id="PF13715">
    <property type="entry name" value="CarbopepD_reg_2"/>
    <property type="match status" value="1"/>
</dbReference>
<accession>A0A841JJT0</accession>
<dbReference type="AlphaFoldDB" id="A0A841JJT0"/>
<comment type="caution">
    <text evidence="2">The sequence shown here is derived from an EMBL/GenBank/DDBJ whole genome shotgun (WGS) entry which is preliminary data.</text>
</comment>
<keyword evidence="1" id="KW-0732">Signal</keyword>
<organism evidence="2 3">
    <name type="scientific">Mucilaginibacter lappiensis</name>
    <dbReference type="NCBI Taxonomy" id="354630"/>
    <lineage>
        <taxon>Bacteria</taxon>
        <taxon>Pseudomonadati</taxon>
        <taxon>Bacteroidota</taxon>
        <taxon>Sphingobacteriia</taxon>
        <taxon>Sphingobacteriales</taxon>
        <taxon>Sphingobacteriaceae</taxon>
        <taxon>Mucilaginibacter</taxon>
    </lineage>
</organism>
<dbReference type="InterPro" id="IPR043741">
    <property type="entry name" value="DUF5686"/>
</dbReference>
<sequence>MDFKNFYKSLFLLILFFSASSLFAQTTVITGTVTDASNKQTLPYVAVSFTGTTIGVPTDNNGKYRLSTTNATLKQIKISFLGYKDAFLSVEPGKEQVINVKLFPSAKQLNEVVIKSGKKPKYRNKDNPAVELIRQVIENKPKNRPEAYDYVEYREYDKMMFGFINVSAAFSDRKFFKKYKFIIDNRDSSILPGKSILPVYLDEKLSQNYYRKNPEKKREVILGQRGVNFGPAVDNEGVKQYFKHLYNNVDIYDNDIFLITSQFLSPISNNSPNYYKFFITDTITDAKNQKLVELSFTPRNSNDVLFEGMIYITLDGNYAVQKAVLKINKHININFIRSMEVDLDFEQNPDNRYHLSRSNTIAEFGATKKEGKSGLLGMRTITYGNYLVNHPRPDTAYTKQTEESTDEAKSRPATFWEHNRLDTLTTAESKVYKNVDSLRNMPSYKRTVDIATLLLAGYKGFGKFEIGPANTFYSFNPVEGLRLRIGGRTTPELSKRYYFETYAAYGFKDEKWKYFLSATYSLNNKSIYKFPQNYIRVSYQKDTKIPGANLQFVQEDNFLLSFKRGTNDKYLYNDFYRLDYVHELESHLSFSGGFKNWRQSPAGSLYFNNTINGQPNSINALTTTELTGSIRWSPHEEFYQGKIYRVPIPNKYPTLELDYAAGVKNLFNGQYNYQKLDFRIDKRLYLSQLGYSDISLAAGKIFGTVPFPLLTIHQANQTYAYDIDSYNLMNFMEFVSDHYESFRIDHHFGGFFFNKVPLLKKLKWREVFSAKVLYGGLTDRNNPALHPSLYQFPVDDKGVPLTYTLDRTPYVEGSVGIENIFKFIRIDYVRRFNYLDHPDVPRDGIRVRVKFDF</sequence>
<evidence type="ECO:0000313" key="3">
    <source>
        <dbReference type="Proteomes" id="UP000548326"/>
    </source>
</evidence>
<dbReference type="Pfam" id="PF18939">
    <property type="entry name" value="DUF5686"/>
    <property type="match status" value="1"/>
</dbReference>
<dbReference type="RefSeq" id="WP_183588232.1">
    <property type="nucleotide sequence ID" value="NZ_JACHCA010000007.1"/>
</dbReference>
<dbReference type="InterPro" id="IPR008969">
    <property type="entry name" value="CarboxyPept-like_regulatory"/>
</dbReference>
<evidence type="ECO:0000313" key="2">
    <source>
        <dbReference type="EMBL" id="MBB6128948.1"/>
    </source>
</evidence>
<dbReference type="EMBL" id="JACHCA010000007">
    <property type="protein sequence ID" value="MBB6128948.1"/>
    <property type="molecule type" value="Genomic_DNA"/>
</dbReference>
<feature type="signal peptide" evidence="1">
    <location>
        <begin position="1"/>
        <end position="24"/>
    </location>
</feature>
<evidence type="ECO:0000256" key="1">
    <source>
        <dbReference type="SAM" id="SignalP"/>
    </source>
</evidence>
<dbReference type="Proteomes" id="UP000548326">
    <property type="component" value="Unassembled WGS sequence"/>
</dbReference>
<evidence type="ECO:0008006" key="4">
    <source>
        <dbReference type="Google" id="ProtNLM"/>
    </source>
</evidence>
<protein>
    <recommendedName>
        <fullName evidence="4">CarboxypepD_reg-like domain-containing protein</fullName>
    </recommendedName>
</protein>
<reference evidence="2 3" key="1">
    <citation type="submission" date="2020-08" db="EMBL/GenBank/DDBJ databases">
        <title>Genomic Encyclopedia of Type Strains, Phase IV (KMG-V): Genome sequencing to study the core and pangenomes of soil and plant-associated prokaryotes.</title>
        <authorList>
            <person name="Whitman W."/>
        </authorList>
    </citation>
    <scope>NUCLEOTIDE SEQUENCE [LARGE SCALE GENOMIC DNA]</scope>
    <source>
        <strain evidence="2 3">MP601</strain>
    </source>
</reference>
<dbReference type="Gene3D" id="2.60.40.1120">
    <property type="entry name" value="Carboxypeptidase-like, regulatory domain"/>
    <property type="match status" value="1"/>
</dbReference>
<proteinExistence type="predicted"/>
<feature type="chain" id="PRO_5032603017" description="CarboxypepD_reg-like domain-containing protein" evidence="1">
    <location>
        <begin position="25"/>
        <end position="853"/>
    </location>
</feature>
<name>A0A841JJT0_9SPHI</name>
<gene>
    <name evidence="2" type="ORF">HDF22_003071</name>
</gene>
<dbReference type="SUPFAM" id="SSF49464">
    <property type="entry name" value="Carboxypeptidase regulatory domain-like"/>
    <property type="match status" value="1"/>
</dbReference>